<evidence type="ECO:0000259" key="2">
    <source>
        <dbReference type="Pfam" id="PF01970"/>
    </source>
</evidence>
<keyword evidence="1" id="KW-0812">Transmembrane</keyword>
<dbReference type="PANTHER" id="PTHR35342">
    <property type="entry name" value="TRICARBOXYLIC TRANSPORT PROTEIN"/>
    <property type="match status" value="1"/>
</dbReference>
<evidence type="ECO:0000313" key="4">
    <source>
        <dbReference type="Proteomes" id="UP000198607"/>
    </source>
</evidence>
<organism evidence="3 4">
    <name type="scientific">Propionivibrio dicarboxylicus</name>
    <dbReference type="NCBI Taxonomy" id="83767"/>
    <lineage>
        <taxon>Bacteria</taxon>
        <taxon>Pseudomonadati</taxon>
        <taxon>Pseudomonadota</taxon>
        <taxon>Betaproteobacteria</taxon>
        <taxon>Rhodocyclales</taxon>
        <taxon>Rhodocyclaceae</taxon>
        <taxon>Propionivibrio</taxon>
    </lineage>
</organism>
<feature type="transmembrane region" description="Helical" evidence="1">
    <location>
        <begin position="384"/>
        <end position="405"/>
    </location>
</feature>
<dbReference type="RefSeq" id="WP_091939197.1">
    <property type="nucleotide sequence ID" value="NZ_FNCY01000017.1"/>
</dbReference>
<proteinExistence type="predicted"/>
<dbReference type="AlphaFoldDB" id="A0A1G8K1S9"/>
<keyword evidence="1" id="KW-0472">Membrane</keyword>
<dbReference type="OrthoDB" id="9781349at2"/>
<dbReference type="EMBL" id="FNCY01000017">
    <property type="protein sequence ID" value="SDI37436.1"/>
    <property type="molecule type" value="Genomic_DNA"/>
</dbReference>
<feature type="transmembrane region" description="Helical" evidence="1">
    <location>
        <begin position="352"/>
        <end position="372"/>
    </location>
</feature>
<dbReference type="Pfam" id="PF01970">
    <property type="entry name" value="TctA"/>
    <property type="match status" value="1"/>
</dbReference>
<dbReference type="InterPro" id="IPR002823">
    <property type="entry name" value="DUF112_TM"/>
</dbReference>
<keyword evidence="1" id="KW-1133">Transmembrane helix</keyword>
<protein>
    <submittedName>
        <fullName evidence="3">Putative tricarboxylic transport membrane protein</fullName>
    </submittedName>
</protein>
<feature type="transmembrane region" description="Helical" evidence="1">
    <location>
        <begin position="106"/>
        <end position="130"/>
    </location>
</feature>
<feature type="transmembrane region" description="Helical" evidence="1">
    <location>
        <begin position="7"/>
        <end position="31"/>
    </location>
</feature>
<reference evidence="3 4" key="1">
    <citation type="submission" date="2016-10" db="EMBL/GenBank/DDBJ databases">
        <authorList>
            <person name="de Groot N.N."/>
        </authorList>
    </citation>
    <scope>NUCLEOTIDE SEQUENCE [LARGE SCALE GENOMIC DNA]</scope>
    <source>
        <strain evidence="3 4">DSM 5885</strain>
    </source>
</reference>
<feature type="transmembrane region" description="Helical" evidence="1">
    <location>
        <begin position="325"/>
        <end position="346"/>
    </location>
</feature>
<feature type="transmembrane region" description="Helical" evidence="1">
    <location>
        <begin position="467"/>
        <end position="485"/>
    </location>
</feature>
<name>A0A1G8K1S9_9RHOO</name>
<gene>
    <name evidence="3" type="ORF">SAMN05660652_03324</name>
</gene>
<feature type="transmembrane region" description="Helical" evidence="1">
    <location>
        <begin position="51"/>
        <end position="69"/>
    </location>
</feature>
<evidence type="ECO:0000256" key="1">
    <source>
        <dbReference type="SAM" id="Phobius"/>
    </source>
</evidence>
<evidence type="ECO:0000313" key="3">
    <source>
        <dbReference type="EMBL" id="SDI37436.1"/>
    </source>
</evidence>
<feature type="transmembrane region" description="Helical" evidence="1">
    <location>
        <begin position="191"/>
        <end position="214"/>
    </location>
</feature>
<feature type="transmembrane region" description="Helical" evidence="1">
    <location>
        <begin position="256"/>
        <end position="279"/>
    </location>
</feature>
<feature type="domain" description="DUF112" evidence="2">
    <location>
        <begin position="18"/>
        <end position="436"/>
    </location>
</feature>
<keyword evidence="4" id="KW-1185">Reference proteome</keyword>
<dbReference type="STRING" id="83767.SAMN05660652_03324"/>
<accession>A0A1G8K1S9</accession>
<dbReference type="PANTHER" id="PTHR35342:SF5">
    <property type="entry name" value="TRICARBOXYLIC TRANSPORT PROTEIN"/>
    <property type="match status" value="1"/>
</dbReference>
<feature type="transmembrane region" description="Helical" evidence="1">
    <location>
        <begin position="150"/>
        <end position="179"/>
    </location>
</feature>
<feature type="transmembrane region" description="Helical" evidence="1">
    <location>
        <begin position="411"/>
        <end position="428"/>
    </location>
</feature>
<sequence length="493" mass="51786">MFDSMMLGFNVALTISNILYCAMGVTLGTVIGVLPGLGPVATISLLLPLTYSIPIESSIILLSGIYYGAMYGGSITSILVNLPGEAASVVTCLDGYQMARKGRAGAALGIAAIGSFVAGTVAIIGLNLFAPTVSRLAIKFGPPEYATLMVMGLTFITYLSTQSPLKCIVSALVGLLLACIGSDPEFGVQRLTFGSVSLLSGLDFAVIAMGLFGVGEIFHSLESSEETKIVTDRISQIWPTRDDLARSSMPIARGSVLGFLVGLLPGGGAVIASLLSYALEKRLSREPERFGAGAIEGVAGPESANNAAAGAAFIPLLTLGLPSNAVMALIFGALMIHGITPGPFLIREQPQLFWGVVVSMYIGNVLLLILNLPMVGVFVKLLRVRLSILAACVLIVTMIGVYSISNNVVDMWFLLCFGLLGYLMRKFAFEPGPLVLAFVLGPIMETAFRQSLIISGGDVGIFVSRPIALSFLIVAVLLVLTQIVGRRREPASA</sequence>
<feature type="transmembrane region" description="Helical" evidence="1">
    <location>
        <begin position="435"/>
        <end position="455"/>
    </location>
</feature>
<dbReference type="Proteomes" id="UP000198607">
    <property type="component" value="Unassembled WGS sequence"/>
</dbReference>